<name>A0AAV1DWQ9_OLDCO</name>
<accession>A0AAV1DWQ9</accession>
<feature type="region of interest" description="Disordered" evidence="1">
    <location>
        <begin position="725"/>
        <end position="760"/>
    </location>
</feature>
<dbReference type="GO" id="GO:0005634">
    <property type="term" value="C:nucleus"/>
    <property type="evidence" value="ECO:0007669"/>
    <property type="project" value="InterPro"/>
</dbReference>
<feature type="region of interest" description="Disordered" evidence="1">
    <location>
        <begin position="61"/>
        <end position="105"/>
    </location>
</feature>
<dbReference type="InterPro" id="IPR016024">
    <property type="entry name" value="ARM-type_fold"/>
</dbReference>
<dbReference type="PANTHER" id="PTHR16199:SF4">
    <property type="entry name" value="CONDENSIN-2 COMPLEX SUBUNIT G2"/>
    <property type="match status" value="1"/>
</dbReference>
<dbReference type="AlphaFoldDB" id="A0AAV1DWQ9"/>
<evidence type="ECO:0000256" key="1">
    <source>
        <dbReference type="SAM" id="MobiDB-lite"/>
    </source>
</evidence>
<dbReference type="Pfam" id="PF12422">
    <property type="entry name" value="Condensin2nSMC"/>
    <property type="match status" value="1"/>
</dbReference>
<proteinExistence type="predicted"/>
<protein>
    <submittedName>
        <fullName evidence="2">OLC1v1011465C1</fullName>
    </submittedName>
</protein>
<evidence type="ECO:0000313" key="3">
    <source>
        <dbReference type="Proteomes" id="UP001161247"/>
    </source>
</evidence>
<dbReference type="GO" id="GO:0000070">
    <property type="term" value="P:mitotic sister chromatid segregation"/>
    <property type="evidence" value="ECO:0007669"/>
    <property type="project" value="TreeGrafter"/>
</dbReference>
<dbReference type="GO" id="GO:0000796">
    <property type="term" value="C:condensin complex"/>
    <property type="evidence" value="ECO:0007669"/>
    <property type="project" value="TreeGrafter"/>
</dbReference>
<dbReference type="InterPro" id="IPR024741">
    <property type="entry name" value="Condensin2_G2"/>
</dbReference>
<evidence type="ECO:0000313" key="2">
    <source>
        <dbReference type="EMBL" id="CAI9111280.1"/>
    </source>
</evidence>
<gene>
    <name evidence="2" type="ORF">OLC1_LOCUS18731</name>
</gene>
<dbReference type="EMBL" id="OX459123">
    <property type="protein sequence ID" value="CAI9111280.1"/>
    <property type="molecule type" value="Genomic_DNA"/>
</dbReference>
<dbReference type="SUPFAM" id="SSF48371">
    <property type="entry name" value="ARM repeat"/>
    <property type="match status" value="1"/>
</dbReference>
<dbReference type="InterPro" id="IPR011989">
    <property type="entry name" value="ARM-like"/>
</dbReference>
<dbReference type="PANTHER" id="PTHR16199">
    <property type="entry name" value="CONDENSIN-2 COMPLEX SUBUNIT G2"/>
    <property type="match status" value="1"/>
</dbReference>
<reference evidence="2" key="1">
    <citation type="submission" date="2023-03" db="EMBL/GenBank/DDBJ databases">
        <authorList>
            <person name="Julca I."/>
        </authorList>
    </citation>
    <scope>NUCLEOTIDE SEQUENCE</scope>
</reference>
<keyword evidence="3" id="KW-1185">Reference proteome</keyword>
<dbReference type="Gene3D" id="1.25.10.10">
    <property type="entry name" value="Leucine-rich Repeat Variant"/>
    <property type="match status" value="1"/>
</dbReference>
<feature type="compositionally biased region" description="Polar residues" evidence="1">
    <location>
        <begin position="61"/>
        <end position="73"/>
    </location>
</feature>
<sequence length="1250" mass="139554">MEKRLRSSLRTSAEEFLSSAVKSGFTKSTKSSLKTLIHSISPSSELTSSLPPALHSAISQSIHRFKSSSSRQGSPRTPPAKRPRRSSRKRQKDDTPDTNTENAKSSVLDNLQVYAHVASLCVSNPKGAFSVSDLHPGVLELHDNLVLFESESTLLLEIANLCEEWWKRDLAGKETLISQSLPFWLSRSLTVKKKVDVHRVYGLREAFLLFDFEDESIEDLKNLLIRCVISPLYFKTEEGRKFVAFMFGLSGQLVKEALALIKSQIPFGKKSMLEAYGEIVFRAWKAADGDSKDAIENEFLQGLIDSAIHAGSGALAASIRRVLGVFIVQRTTDGVEKLLFRLAEPVIFRSLQVANSNVRQNALLLLLDLFPLEDPDATKEVEDNLLQKQFFLLEKLLMDECPDVRVVAVEGGCRILNLFWEVIPSSAITKTLTKIFDDLTHDTCTEVRLSTVNGIMYLLGNPHSHEILKVLLPRMGHLILDVAMSVRAAILDLLVLASDIRNFQFHKVVRLDLLLSTLANDHQLLGQKITKLLIPSYFPSRVTQEEACNRCIALIKRSPVAGARFCEFLASQGASSGSRMELFGAIISLTLSQDKGDAHYISSLLSAVSHVCENLVNDESQRNFMKEVLSGEKLQQLFAVATSSHAKSCVCKIVTAISPDTVDGLFKECLGLIMNCANIREDMDRQIEVRSAHKMVSSCGWFEGMFDAMVKHLQKTVHLYHERVVSETDRSTKRRKTKSTSRVSSKSDDNMGKKSPINSGNKIEKDLAVSAGIAWQLKELLSSENARNSLLASRNLKAAFSAVKALSEASILECLQSDTMCASPVSAYAALSLNMYLQHVSISCSKSSSTRKKACLDTSESSPECVSWESILGMTTDHFLKCSHQLFRESACEKCGVLLWGLAETTSRGHSCGQNNMENRINDSGTSDAYSSDKLSRISNMLEVLTAVLKFIVDATTLDVDYYNPERCLKYALEYVKFIICNLRGCYKSHLEFREEDLAKVVFCLKISFTYAAKYLSSLLKSSSVAALQLRAPHDLAHELLNLFASVEEYLGYKHAARLLTSIKPWVPDLIIALGSWHLLKQTSVGSASDYHKSPLPLWESVLAKIELYELQDIVPEEEAVRVSKSERYSGFNKLAQIMIQLLKANSEVLDVVGVTFLKASLIGLERKDFDLVLGLLHFVCMKLATDEEWEKLKLMLEMIQKIYPQLEVETKRSSNTEDEKEMLKSARGLLEPVWMHYFSGEDGNTMDEE</sequence>
<organism evidence="2 3">
    <name type="scientific">Oldenlandia corymbosa var. corymbosa</name>
    <dbReference type="NCBI Taxonomy" id="529605"/>
    <lineage>
        <taxon>Eukaryota</taxon>
        <taxon>Viridiplantae</taxon>
        <taxon>Streptophyta</taxon>
        <taxon>Embryophyta</taxon>
        <taxon>Tracheophyta</taxon>
        <taxon>Spermatophyta</taxon>
        <taxon>Magnoliopsida</taxon>
        <taxon>eudicotyledons</taxon>
        <taxon>Gunneridae</taxon>
        <taxon>Pentapetalae</taxon>
        <taxon>asterids</taxon>
        <taxon>lamiids</taxon>
        <taxon>Gentianales</taxon>
        <taxon>Rubiaceae</taxon>
        <taxon>Rubioideae</taxon>
        <taxon>Spermacoceae</taxon>
        <taxon>Hedyotis-Oldenlandia complex</taxon>
        <taxon>Oldenlandia</taxon>
    </lineage>
</organism>
<dbReference type="Proteomes" id="UP001161247">
    <property type="component" value="Chromosome 6"/>
</dbReference>
<feature type="compositionally biased region" description="Basic residues" evidence="1">
    <location>
        <begin position="79"/>
        <end position="90"/>
    </location>
</feature>